<name>A0A0G4EEZ9_VITBC</name>
<evidence type="ECO:0000256" key="6">
    <source>
        <dbReference type="SAM" id="Phobius"/>
    </source>
</evidence>
<dbReference type="VEuPathDB" id="CryptoDB:Vbra_20311"/>
<feature type="transmembrane region" description="Helical" evidence="6">
    <location>
        <begin position="349"/>
        <end position="369"/>
    </location>
</feature>
<feature type="transmembrane region" description="Helical" evidence="6">
    <location>
        <begin position="75"/>
        <end position="96"/>
    </location>
</feature>
<keyword evidence="8" id="KW-1185">Reference proteome</keyword>
<comment type="subcellular location">
    <subcellularLocation>
        <location evidence="1">Membrane</location>
        <topology evidence="1">Multi-pass membrane protein</topology>
    </subcellularLocation>
</comment>
<feature type="transmembrane region" description="Helical" evidence="6">
    <location>
        <begin position="312"/>
        <end position="337"/>
    </location>
</feature>
<feature type="region of interest" description="Disordered" evidence="5">
    <location>
        <begin position="124"/>
        <end position="148"/>
    </location>
</feature>
<feature type="transmembrane region" description="Helical" evidence="6">
    <location>
        <begin position="250"/>
        <end position="270"/>
    </location>
</feature>
<feature type="transmembrane region" description="Helical" evidence="6">
    <location>
        <begin position="37"/>
        <end position="55"/>
    </location>
</feature>
<evidence type="ECO:0000256" key="5">
    <source>
        <dbReference type="SAM" id="MobiDB-lite"/>
    </source>
</evidence>
<keyword evidence="4 6" id="KW-0472">Membrane</keyword>
<gene>
    <name evidence="7" type="ORF">Vbra_20311</name>
</gene>
<keyword evidence="3 6" id="KW-1133">Transmembrane helix</keyword>
<dbReference type="STRING" id="1169540.A0A0G4EEZ9"/>
<dbReference type="OMA" id="FAHTITI"/>
<dbReference type="OrthoDB" id="10263369at2759"/>
<dbReference type="PANTHER" id="PTHR11040:SF140">
    <property type="entry name" value="ZRT (ZRT), IRT- (IRT-) LIKE PROTEIN TRANSPORTER"/>
    <property type="match status" value="1"/>
</dbReference>
<evidence type="ECO:0000256" key="2">
    <source>
        <dbReference type="ARBA" id="ARBA00022692"/>
    </source>
</evidence>
<evidence type="ECO:0008006" key="9">
    <source>
        <dbReference type="Google" id="ProtNLM"/>
    </source>
</evidence>
<evidence type="ECO:0000313" key="7">
    <source>
        <dbReference type="EMBL" id="CEL93966.1"/>
    </source>
</evidence>
<accession>A0A0G4EEZ9</accession>
<reference evidence="7 8" key="1">
    <citation type="submission" date="2014-11" db="EMBL/GenBank/DDBJ databases">
        <authorList>
            <person name="Zhu J."/>
            <person name="Qi W."/>
            <person name="Song R."/>
        </authorList>
    </citation>
    <scope>NUCLEOTIDE SEQUENCE [LARGE SCALE GENOMIC DNA]</scope>
</reference>
<organism evidence="7 8">
    <name type="scientific">Vitrella brassicaformis (strain CCMP3155)</name>
    <dbReference type="NCBI Taxonomy" id="1169540"/>
    <lineage>
        <taxon>Eukaryota</taxon>
        <taxon>Sar</taxon>
        <taxon>Alveolata</taxon>
        <taxon>Colpodellida</taxon>
        <taxon>Vitrellaceae</taxon>
        <taxon>Vitrella</taxon>
    </lineage>
</organism>
<feature type="region of interest" description="Disordered" evidence="5">
    <location>
        <begin position="160"/>
        <end position="182"/>
    </location>
</feature>
<dbReference type="Pfam" id="PF02535">
    <property type="entry name" value="Zip"/>
    <property type="match status" value="1"/>
</dbReference>
<evidence type="ECO:0000256" key="1">
    <source>
        <dbReference type="ARBA" id="ARBA00004141"/>
    </source>
</evidence>
<feature type="transmembrane region" description="Helical" evidence="6">
    <location>
        <begin position="6"/>
        <end position="25"/>
    </location>
</feature>
<sequence>MVAAFVDKFIWMGVIFVAAIVGAALPGVMKQGQVSELLFEVLTAMAGGVCLAVSVCDMIVDASSQLAQAFGDQRAVVAGMLSWIGFLLMLTLEHIAEFIRHRRQNLPPCRPVPFHFDAHASKHLHTGDSEAPNDRSGGGGDSPLSSHKANKHLHESLLGHTHTHQHPHPHPHEHPAAAAGCCHGEDGGAMAKMEVPGAIGNLVGSDVEDTQWHALREKDIAWFPALVLFVAISVHSFIEGMGLGSATVSVASVGIAIIAHKSLAGFALGTSLVASGLPIRQFLASVLTFSLMTPLGAALGLTILYVNQGTATGATACGVLSALAAGTFFYVALYEIIPKCLREGVQGLACLYKIVAVWIGAAVMTAVAFQS</sequence>
<evidence type="ECO:0000256" key="4">
    <source>
        <dbReference type="ARBA" id="ARBA00023136"/>
    </source>
</evidence>
<proteinExistence type="predicted"/>
<dbReference type="InterPro" id="IPR003689">
    <property type="entry name" value="ZIP"/>
</dbReference>
<dbReference type="EMBL" id="CDMY01000200">
    <property type="protein sequence ID" value="CEL93966.1"/>
    <property type="molecule type" value="Genomic_DNA"/>
</dbReference>
<evidence type="ECO:0000256" key="3">
    <source>
        <dbReference type="ARBA" id="ARBA00022989"/>
    </source>
</evidence>
<evidence type="ECO:0000313" key="8">
    <source>
        <dbReference type="Proteomes" id="UP000041254"/>
    </source>
</evidence>
<dbReference type="GO" id="GO:0005385">
    <property type="term" value="F:zinc ion transmembrane transporter activity"/>
    <property type="evidence" value="ECO:0007669"/>
    <property type="project" value="TreeGrafter"/>
</dbReference>
<dbReference type="AlphaFoldDB" id="A0A0G4EEZ9"/>
<keyword evidence="2 6" id="KW-0812">Transmembrane</keyword>
<protein>
    <recommendedName>
        <fullName evidence="9">Zinc/iron permease</fullName>
    </recommendedName>
</protein>
<feature type="transmembrane region" description="Helical" evidence="6">
    <location>
        <begin position="220"/>
        <end position="238"/>
    </location>
</feature>
<dbReference type="PANTHER" id="PTHR11040">
    <property type="entry name" value="ZINC/IRON TRANSPORTER"/>
    <property type="match status" value="1"/>
</dbReference>
<dbReference type="InParanoid" id="A0A0G4EEZ9"/>
<feature type="transmembrane region" description="Helical" evidence="6">
    <location>
        <begin position="282"/>
        <end position="306"/>
    </location>
</feature>
<dbReference type="Proteomes" id="UP000041254">
    <property type="component" value="Unassembled WGS sequence"/>
</dbReference>
<dbReference type="GO" id="GO:0016020">
    <property type="term" value="C:membrane"/>
    <property type="evidence" value="ECO:0007669"/>
    <property type="project" value="UniProtKB-SubCell"/>
</dbReference>